<reference evidence="3 4" key="1">
    <citation type="submission" date="2019-08" db="EMBL/GenBank/DDBJ databases">
        <title>Archaea genome.</title>
        <authorList>
            <person name="Kajale S."/>
            <person name="Shouche Y."/>
            <person name="Deshpande N."/>
            <person name="Sharma A."/>
        </authorList>
    </citation>
    <scope>NUCLEOTIDE SEQUENCE [LARGE SCALE GENOMIC DNA]</scope>
    <source>
        <strain evidence="3 4">ESP3B_9</strain>
    </source>
</reference>
<dbReference type="InterPro" id="IPR015943">
    <property type="entry name" value="WD40/YVTN_repeat-like_dom_sf"/>
</dbReference>
<evidence type="ECO:0000313" key="3">
    <source>
        <dbReference type="EMBL" id="TYT62770.1"/>
    </source>
</evidence>
<dbReference type="PROSITE" id="PS51257">
    <property type="entry name" value="PROKAR_LIPOPROTEIN"/>
    <property type="match status" value="1"/>
</dbReference>
<feature type="compositionally biased region" description="Acidic residues" evidence="1">
    <location>
        <begin position="34"/>
        <end position="43"/>
    </location>
</feature>
<dbReference type="SUPFAM" id="SSF50998">
    <property type="entry name" value="Quinoprotein alcohol dehydrogenase-like"/>
    <property type="match status" value="2"/>
</dbReference>
<evidence type="ECO:0000313" key="4">
    <source>
        <dbReference type="Proteomes" id="UP000324104"/>
    </source>
</evidence>
<dbReference type="InterPro" id="IPR011047">
    <property type="entry name" value="Quinoprotein_ADH-like_sf"/>
</dbReference>
<evidence type="ECO:0000259" key="2">
    <source>
        <dbReference type="Pfam" id="PF13360"/>
    </source>
</evidence>
<dbReference type="PROSITE" id="PS51318">
    <property type="entry name" value="TAT"/>
    <property type="match status" value="1"/>
</dbReference>
<keyword evidence="4" id="KW-1185">Reference proteome</keyword>
<dbReference type="InterPro" id="IPR002372">
    <property type="entry name" value="PQQ_rpt_dom"/>
</dbReference>
<dbReference type="Pfam" id="PF13360">
    <property type="entry name" value="PQQ_2"/>
    <property type="match status" value="1"/>
</dbReference>
<feature type="domain" description="Pyrrolo-quinoline quinone repeat" evidence="2">
    <location>
        <begin position="203"/>
        <end position="321"/>
    </location>
</feature>
<dbReference type="InterPro" id="IPR018391">
    <property type="entry name" value="PQQ_b-propeller_rpt"/>
</dbReference>
<dbReference type="Gene3D" id="2.130.10.10">
    <property type="entry name" value="YVTN repeat-like/Quinoprotein amine dehydrogenase"/>
    <property type="match status" value="2"/>
</dbReference>
<dbReference type="Proteomes" id="UP000324104">
    <property type="component" value="Unassembled WGS sequence"/>
</dbReference>
<sequence>MPSRRTFLSTTAVTLPATLMGCLCRRDAPSSDAGESDDGASDDDSGRTRDDSGGDDSAGPPEDTTATTQFQYTAANAGTADGPAPADDTVQWQTRLSPTEGGLSVADGQVLVTAGDLVALDADDGSKRWEADVGHSHDAPPAVTSDTAYVAAWNGGPDTDRGVAAVDLEDGSLRWRAITDVDVSSAPTLADGVVYVGGSLNSEAVVALDATDGSERWRVRVGQYATTPAVADGTAYVGGGSEHAAYALEAATGEERWRVETDGRVWGAPTVVDDIVYVGSRGGTVYALEPADGETQWIASVGDDVHESIAATDERLYVPTADGLVALDTDGTEAWSLDGRSRVNAPSVVGDVVVVTDHSTAICLGEDGQRRWTYEFDERVIDDMVFGGTQTPPVVSDGVVYVASHGGDVTALGG</sequence>
<dbReference type="SMART" id="SM00564">
    <property type="entry name" value="PQQ"/>
    <property type="match status" value="7"/>
</dbReference>
<dbReference type="EMBL" id="VTAW01000006">
    <property type="protein sequence ID" value="TYT62770.1"/>
    <property type="molecule type" value="Genomic_DNA"/>
</dbReference>
<feature type="compositionally biased region" description="Low complexity" evidence="1">
    <location>
        <begin position="55"/>
        <end position="65"/>
    </location>
</feature>
<evidence type="ECO:0000256" key="1">
    <source>
        <dbReference type="SAM" id="MobiDB-lite"/>
    </source>
</evidence>
<name>A0A5D5ATC6_9EURY</name>
<accession>A0A5D5ATC6</accession>
<protein>
    <submittedName>
        <fullName evidence="3">PQQ-binding-like beta-propeller repeat protein</fullName>
    </submittedName>
</protein>
<dbReference type="PANTHER" id="PTHR34512">
    <property type="entry name" value="CELL SURFACE PROTEIN"/>
    <property type="match status" value="1"/>
</dbReference>
<feature type="region of interest" description="Disordered" evidence="1">
    <location>
        <begin position="25"/>
        <end position="65"/>
    </location>
</feature>
<dbReference type="AlphaFoldDB" id="A0A5D5ATC6"/>
<comment type="caution">
    <text evidence="3">The sequence shown here is derived from an EMBL/GenBank/DDBJ whole genome shotgun (WGS) entry which is preliminary data.</text>
</comment>
<proteinExistence type="predicted"/>
<gene>
    <name evidence="3" type="ORF">FYC77_06990</name>
</gene>
<dbReference type="PANTHER" id="PTHR34512:SF30">
    <property type="entry name" value="OUTER MEMBRANE PROTEIN ASSEMBLY FACTOR BAMB"/>
    <property type="match status" value="1"/>
</dbReference>
<dbReference type="RefSeq" id="WP_149080786.1">
    <property type="nucleotide sequence ID" value="NZ_VTAW01000006.1"/>
</dbReference>
<dbReference type="InterPro" id="IPR006311">
    <property type="entry name" value="TAT_signal"/>
</dbReference>
<organism evidence="3 4">
    <name type="scientific">Natrialba swarupiae</name>
    <dbReference type="NCBI Taxonomy" id="2448032"/>
    <lineage>
        <taxon>Archaea</taxon>
        <taxon>Methanobacteriati</taxon>
        <taxon>Methanobacteriota</taxon>
        <taxon>Stenosarchaea group</taxon>
        <taxon>Halobacteria</taxon>
        <taxon>Halobacteriales</taxon>
        <taxon>Natrialbaceae</taxon>
        <taxon>Natrialba</taxon>
    </lineage>
</organism>